<gene>
    <name evidence="1" type="ORF">CCACVL1_18898</name>
</gene>
<organism evidence="1 2">
    <name type="scientific">Corchorus capsularis</name>
    <name type="common">Jute</name>
    <dbReference type="NCBI Taxonomy" id="210143"/>
    <lineage>
        <taxon>Eukaryota</taxon>
        <taxon>Viridiplantae</taxon>
        <taxon>Streptophyta</taxon>
        <taxon>Embryophyta</taxon>
        <taxon>Tracheophyta</taxon>
        <taxon>Spermatophyta</taxon>
        <taxon>Magnoliopsida</taxon>
        <taxon>eudicotyledons</taxon>
        <taxon>Gunneridae</taxon>
        <taxon>Pentapetalae</taxon>
        <taxon>rosids</taxon>
        <taxon>malvids</taxon>
        <taxon>Malvales</taxon>
        <taxon>Malvaceae</taxon>
        <taxon>Grewioideae</taxon>
        <taxon>Apeibeae</taxon>
        <taxon>Corchorus</taxon>
    </lineage>
</organism>
<protein>
    <recommendedName>
        <fullName evidence="3">No apical meristem (NAM) protein</fullName>
    </recommendedName>
</protein>
<dbReference type="STRING" id="210143.A0A1R3HJJ4"/>
<dbReference type="Proteomes" id="UP000188268">
    <property type="component" value="Unassembled WGS sequence"/>
</dbReference>
<sequence length="148" mass="17295">MEVTKMEEADQKEVWTLCRIFKRDVSHKKYATEWLNNKKNMNILSKQNSNASSSCSLESDNDIKIKNFGVFDETEIERKIVNDPYNLLGRNQFFAAGTTTTHQVPSYFSFSNSNPNEDEFFGQQNWDELRPMVDYTHNLGSSLLYSEW</sequence>
<dbReference type="OrthoDB" id="1883668at2759"/>
<dbReference type="Gramene" id="OMO70463">
    <property type="protein sequence ID" value="OMO70463"/>
    <property type="gene ID" value="CCACVL1_18898"/>
</dbReference>
<accession>A0A1R3HJJ4</accession>
<dbReference type="AlphaFoldDB" id="A0A1R3HJJ4"/>
<reference evidence="1 2" key="1">
    <citation type="submission" date="2013-09" db="EMBL/GenBank/DDBJ databases">
        <title>Corchorus capsularis genome sequencing.</title>
        <authorList>
            <person name="Alam M."/>
            <person name="Haque M.S."/>
            <person name="Islam M.S."/>
            <person name="Emdad E.M."/>
            <person name="Islam M.M."/>
            <person name="Ahmed B."/>
            <person name="Halim A."/>
            <person name="Hossen Q.M.M."/>
            <person name="Hossain M.Z."/>
            <person name="Ahmed R."/>
            <person name="Khan M.M."/>
            <person name="Islam R."/>
            <person name="Rashid M.M."/>
            <person name="Khan S.A."/>
            <person name="Rahman M.S."/>
            <person name="Alam M."/>
        </authorList>
    </citation>
    <scope>NUCLEOTIDE SEQUENCE [LARGE SCALE GENOMIC DNA]</scope>
    <source>
        <strain evidence="2">cv. CVL-1</strain>
        <tissue evidence="1">Whole seedling</tissue>
    </source>
</reference>
<name>A0A1R3HJJ4_COCAP</name>
<comment type="caution">
    <text evidence="1">The sequence shown here is derived from an EMBL/GenBank/DDBJ whole genome shotgun (WGS) entry which is preliminary data.</text>
</comment>
<evidence type="ECO:0008006" key="3">
    <source>
        <dbReference type="Google" id="ProtNLM"/>
    </source>
</evidence>
<evidence type="ECO:0000313" key="2">
    <source>
        <dbReference type="Proteomes" id="UP000188268"/>
    </source>
</evidence>
<evidence type="ECO:0000313" key="1">
    <source>
        <dbReference type="EMBL" id="OMO70463.1"/>
    </source>
</evidence>
<proteinExistence type="predicted"/>
<dbReference type="EMBL" id="AWWV01011803">
    <property type="protein sequence ID" value="OMO70463.1"/>
    <property type="molecule type" value="Genomic_DNA"/>
</dbReference>
<keyword evidence="2" id="KW-1185">Reference proteome</keyword>